<gene>
    <name evidence="3" type="ORF">AK812_SmicGene33815</name>
</gene>
<comment type="caution">
    <text evidence="3">The sequence shown here is derived from an EMBL/GenBank/DDBJ whole genome shotgun (WGS) entry which is preliminary data.</text>
</comment>
<dbReference type="Proteomes" id="UP000186817">
    <property type="component" value="Unassembled WGS sequence"/>
</dbReference>
<dbReference type="InterPro" id="IPR019309">
    <property type="entry name" value="WASHC3"/>
</dbReference>
<feature type="region of interest" description="Disordered" evidence="1">
    <location>
        <begin position="472"/>
        <end position="578"/>
    </location>
</feature>
<feature type="region of interest" description="Disordered" evidence="1">
    <location>
        <begin position="313"/>
        <end position="348"/>
    </location>
</feature>
<evidence type="ECO:0000259" key="2">
    <source>
        <dbReference type="PROSITE" id="PS50106"/>
    </source>
</evidence>
<dbReference type="PROSITE" id="PS50106">
    <property type="entry name" value="PDZ"/>
    <property type="match status" value="2"/>
</dbReference>
<proteinExistence type="predicted"/>
<accession>A0A1Q9CQQ6</accession>
<evidence type="ECO:0000256" key="1">
    <source>
        <dbReference type="SAM" id="MobiDB-lite"/>
    </source>
</evidence>
<feature type="domain" description="PDZ" evidence="2">
    <location>
        <begin position="174"/>
        <end position="267"/>
    </location>
</feature>
<name>A0A1Q9CQQ6_SYMMI</name>
<feature type="compositionally biased region" description="Low complexity" evidence="1">
    <location>
        <begin position="484"/>
        <end position="552"/>
    </location>
</feature>
<dbReference type="GO" id="GO:0071203">
    <property type="term" value="C:WASH complex"/>
    <property type="evidence" value="ECO:0007669"/>
    <property type="project" value="InterPro"/>
</dbReference>
<evidence type="ECO:0000313" key="3">
    <source>
        <dbReference type="EMBL" id="OLP85217.1"/>
    </source>
</evidence>
<organism evidence="3 4">
    <name type="scientific">Symbiodinium microadriaticum</name>
    <name type="common">Dinoflagellate</name>
    <name type="synonym">Zooxanthella microadriatica</name>
    <dbReference type="NCBI Taxonomy" id="2951"/>
    <lineage>
        <taxon>Eukaryota</taxon>
        <taxon>Sar</taxon>
        <taxon>Alveolata</taxon>
        <taxon>Dinophyceae</taxon>
        <taxon>Suessiales</taxon>
        <taxon>Symbiodiniaceae</taxon>
        <taxon>Symbiodinium</taxon>
    </lineage>
</organism>
<dbReference type="Pfam" id="PF10152">
    <property type="entry name" value="CCDC53"/>
    <property type="match status" value="1"/>
</dbReference>
<feature type="region of interest" description="Disordered" evidence="1">
    <location>
        <begin position="395"/>
        <end position="456"/>
    </location>
</feature>
<feature type="compositionally biased region" description="Low complexity" evidence="1">
    <location>
        <begin position="427"/>
        <end position="456"/>
    </location>
</feature>
<dbReference type="EMBL" id="LSRX01000988">
    <property type="protein sequence ID" value="OLP85217.1"/>
    <property type="molecule type" value="Genomic_DNA"/>
</dbReference>
<dbReference type="InterPro" id="IPR001478">
    <property type="entry name" value="PDZ"/>
</dbReference>
<evidence type="ECO:0000313" key="4">
    <source>
        <dbReference type="Proteomes" id="UP000186817"/>
    </source>
</evidence>
<reference evidence="3 4" key="1">
    <citation type="submission" date="2016-02" db="EMBL/GenBank/DDBJ databases">
        <title>Genome analysis of coral dinoflagellate symbionts highlights evolutionary adaptations to a symbiotic lifestyle.</title>
        <authorList>
            <person name="Aranda M."/>
            <person name="Li Y."/>
            <person name="Liew Y.J."/>
            <person name="Baumgarten S."/>
            <person name="Simakov O."/>
            <person name="Wilson M."/>
            <person name="Piel J."/>
            <person name="Ashoor H."/>
            <person name="Bougouffa S."/>
            <person name="Bajic V.B."/>
            <person name="Ryu T."/>
            <person name="Ravasi T."/>
            <person name="Bayer T."/>
            <person name="Micklem G."/>
            <person name="Kim H."/>
            <person name="Bhak J."/>
            <person name="Lajeunesse T.C."/>
            <person name="Voolstra C.R."/>
        </authorList>
    </citation>
    <scope>NUCLEOTIDE SEQUENCE [LARGE SCALE GENOMIC DNA]</scope>
    <source>
        <strain evidence="3 4">CCMP2467</strain>
    </source>
</reference>
<sequence length="604" mass="63303">MQLNAEAKQTAYIRGSSSWCFWCLNPCGTSALQPVASSCWLLKTPSEPPGSYRGAYQAMWCCCAAEDDTDKDPLREAGFVKAAPAFFEPDAIPDVFTVSLGRHAEGGHGVQMDVTDADCAIIKDVTTGSLAEWNKTVSEAKRVKLYDRVIEVNGCKGPSFELAKALTAETEVFSVTIQRPEERTVTLHRPGEIGVVLNYKKAGSVCPWISKISSGLLHQWNQATPEEAVHAHDRIVAVNGTRGAPEELMVKMKEASSVLELTILHYAVWQEEPPSILSVLRLVGLFERKVELLGPMAAPAPGEMTTTLDMTSVQRGSMPAESPATEDVSTGGGATEASPAVPAAPLPPPEDEKYAVYRRMHRTGVPLMAIRQKLLLDALQDPTLDVAVLDSFDGAPAQGLGPPPAPVQRAEAKPKPSPQPVEKQVEEPAVQAAAEEPAAAPAAVEELPPASAPAPASAPSLAAAAAAAAQRRMTRTLQAKEAAEATQAAKAEPAKESAATASPAHAPVPKVDAQAAAAPKAKAGLFTAEPPEGPEVAPAAAAAPKAALFGKPPGEDTEPKASRPPPPPPKAKAAAAAKTVVAALRLRRSMVAQDDDGQSDVSDF</sequence>
<keyword evidence="4" id="KW-1185">Reference proteome</keyword>
<feature type="domain" description="PDZ" evidence="2">
    <location>
        <begin position="97"/>
        <end position="181"/>
    </location>
</feature>
<protein>
    <recommendedName>
        <fullName evidence="2">PDZ domain-containing protein</fullName>
    </recommendedName>
</protein>
<dbReference type="AlphaFoldDB" id="A0A1Q9CQQ6"/>
<dbReference type="OrthoDB" id="408002at2759"/>